<gene>
    <name evidence="1" type="ORF">Hokovirus_3_83</name>
</gene>
<name>A0A1V0SGF9_9VIRU</name>
<sequence>MNTNNTCDNKSLISAFKLNDYDFIFPKHQEFEVEKNEVLSDNQARRIHGLIEAKHITPDWPCFSDCKNATSQIINILQSQGIPRTGDPMYQLWLNLVKEIYKPISAYVNTKLNDASSVTEEGEKYLSLIMFRSGNNKYFIL</sequence>
<accession>A0A1V0SGF9</accession>
<evidence type="ECO:0000313" key="1">
    <source>
        <dbReference type="EMBL" id="ARF10810.1"/>
    </source>
</evidence>
<protein>
    <submittedName>
        <fullName evidence="1">Uncharacterized protein</fullName>
    </submittedName>
</protein>
<organism evidence="1">
    <name type="scientific">Hokovirus HKV1</name>
    <dbReference type="NCBI Taxonomy" id="1977638"/>
    <lineage>
        <taxon>Viruses</taxon>
        <taxon>Varidnaviria</taxon>
        <taxon>Bamfordvirae</taxon>
        <taxon>Nucleocytoviricota</taxon>
        <taxon>Megaviricetes</taxon>
        <taxon>Imitervirales</taxon>
        <taxon>Mimiviridae</taxon>
        <taxon>Klosneuvirinae</taxon>
        <taxon>Hokovirus</taxon>
    </lineage>
</organism>
<reference evidence="1" key="1">
    <citation type="journal article" date="2017" name="Science">
        <title>Giant viruses with an expanded complement of translation system components.</title>
        <authorList>
            <person name="Schulz F."/>
            <person name="Yutin N."/>
            <person name="Ivanova N.N."/>
            <person name="Ortega D.R."/>
            <person name="Lee T.K."/>
            <person name="Vierheilig J."/>
            <person name="Daims H."/>
            <person name="Horn M."/>
            <person name="Wagner M."/>
            <person name="Jensen G.J."/>
            <person name="Kyrpides N.C."/>
            <person name="Koonin E.V."/>
            <person name="Woyke T."/>
        </authorList>
    </citation>
    <scope>NUCLEOTIDE SEQUENCE</scope>
    <source>
        <strain evidence="1">HKV1</strain>
    </source>
</reference>
<proteinExistence type="predicted"/>
<dbReference type="EMBL" id="KY684105">
    <property type="protein sequence ID" value="ARF10810.1"/>
    <property type="molecule type" value="Genomic_DNA"/>
</dbReference>